<dbReference type="FunFam" id="3.30.1370.10:FF:000001">
    <property type="entry name" value="Polyribonucleotide nucleotidyltransferase"/>
    <property type="match status" value="1"/>
</dbReference>
<dbReference type="SMART" id="SM00322">
    <property type="entry name" value="KH"/>
    <property type="match status" value="1"/>
</dbReference>
<dbReference type="PANTHER" id="PTHR11252">
    <property type="entry name" value="POLYRIBONUCLEOTIDE NUCLEOTIDYLTRANSFERASE"/>
    <property type="match status" value="1"/>
</dbReference>
<dbReference type="CDD" id="cd11363">
    <property type="entry name" value="RNase_PH_PNPase_1"/>
    <property type="match status" value="1"/>
</dbReference>
<protein>
    <recommendedName>
        <fullName evidence="9">Polyribonucleotide nucleotidyltransferase</fullName>
        <ecNumber evidence="9">2.7.7.8</ecNumber>
    </recommendedName>
    <alternativeName>
        <fullName evidence="9">Polynucleotide phosphorylase</fullName>
        <shortName evidence="9">PNPase</shortName>
    </alternativeName>
</protein>
<dbReference type="EC" id="2.7.7.8" evidence="9"/>
<dbReference type="CDD" id="cd02393">
    <property type="entry name" value="KH-I_PNPase"/>
    <property type="match status" value="1"/>
</dbReference>
<sequence>MEVFKTEIAGRPFIIETGKLAQQANGAVLARYGDTVVLVTATASKEPREGVDFLPLTVDYEERLYAVGKIPGGFIKREGKPSEKAILSARVIDRPLRPLFPKGFRNDIQIIATILSVDQGNTPDVVAINGASIALCISDIPFEGPVGAVSVGLVDGNFIINPTVEQYEKSRLRLVVAGTKDAILMVEAGADEVTEEEMINAILFGHEEIKKIVKFQEEIIAKVGKPKMEVPVMEIDPELEKAVREYARDEILKAIRIYDKQEREAYLQKINEDTLLHFQDIYPEKEKEIAEVLYSILKEEVRNMITYEGIRPDGRKSTEIRPISCEVGILPRTHGSGLFTRGQTQVLTVATLGALGDVQILDGLELEESKRFMHHYNFPPYSTGETRMLRGPGRREIGHGALAERALEPMIPPEETFPYTIRLVSEVLSSNGSTSMASVCGSTLALMDAGVPIKAPVAGIAMGLIKQDDKVTILSDIQGIEDFLGDMDFKVAGTSKGITAIQMDIKIKGIDAEILKKALEQAREGRLYILEKMLATISSPRPELSPYAPRIFTTVIDPDKIREVIGPGGKMINKIIAETGVKIDIEDDGRIYIAAPNEAAGEKALDMIKNITQDVEVGKVYLGKVLRITNFGAFVEILPGKEGLVHISKLAKGRVKKVEDVVKIGDEILVKVTDIDKQGRINLSHKDVFQEHSPKNKNKAEA</sequence>
<comment type="function">
    <text evidence="9">Involved in mRNA degradation. Catalyzes the phosphorolysis of single-stranded polyribonucleotides processively in the 3'- to 5'-direction.</text>
</comment>
<dbReference type="Pfam" id="PF03726">
    <property type="entry name" value="PNPase"/>
    <property type="match status" value="1"/>
</dbReference>
<keyword evidence="4 9" id="KW-0808">Transferase</keyword>
<comment type="subcellular location">
    <subcellularLocation>
        <location evidence="1 9">Cytoplasm</location>
    </subcellularLocation>
</comment>
<dbReference type="AlphaFoldDB" id="D9S3L0"/>
<evidence type="ECO:0000256" key="4">
    <source>
        <dbReference type="ARBA" id="ARBA00022679"/>
    </source>
</evidence>
<dbReference type="Pfam" id="PF00013">
    <property type="entry name" value="KH_1"/>
    <property type="match status" value="1"/>
</dbReference>
<dbReference type="GO" id="GO:0006402">
    <property type="term" value="P:mRNA catabolic process"/>
    <property type="evidence" value="ECO:0007669"/>
    <property type="project" value="UniProtKB-UniRule"/>
</dbReference>
<reference evidence="11 12" key="1">
    <citation type="journal article" date="2010" name="Stand. Genomic Sci.">
        <title>Complete genome sequence of Thermosediminibacter oceani type strain (JW/IW-1228P).</title>
        <authorList>
            <person name="Pitluck S."/>
            <person name="Yasawong M."/>
            <person name="Munk C."/>
            <person name="Nolan M."/>
            <person name="Lapidus A."/>
            <person name="Lucas S."/>
            <person name="Glavina Del Rio T."/>
            <person name="Tice H."/>
            <person name="Cheng J.F."/>
            <person name="Bruce D."/>
            <person name="Detter C."/>
            <person name="Tapia R."/>
            <person name="Han C."/>
            <person name="Goodwin L."/>
            <person name="Liolios K."/>
            <person name="Ivanova N."/>
            <person name="Mavromatis K."/>
            <person name="Mikhailova N."/>
            <person name="Pati A."/>
            <person name="Chen A."/>
            <person name="Palaniappan K."/>
            <person name="Land M."/>
            <person name="Hauser L."/>
            <person name="Chang Y.J."/>
            <person name="Jeffries C.D."/>
            <person name="Rohde M."/>
            <person name="Spring S."/>
            <person name="Sikorski J."/>
            <person name="Goker M."/>
            <person name="Woyke T."/>
            <person name="Bristow J."/>
            <person name="Eisen J.A."/>
            <person name="Markowitz V."/>
            <person name="Hugenholtz P."/>
            <person name="Kyrpides N.C."/>
            <person name="Klenk H.P."/>
        </authorList>
    </citation>
    <scope>NUCLEOTIDE SEQUENCE [LARGE SCALE GENOMIC DNA]</scope>
    <source>
        <strain evidence="12">ATCC BAA-1034 / DSM 16646 / JW/IW-1228P</strain>
    </source>
</reference>
<dbReference type="SMART" id="SM00316">
    <property type="entry name" value="S1"/>
    <property type="match status" value="1"/>
</dbReference>
<dbReference type="PROSITE" id="PS50126">
    <property type="entry name" value="S1"/>
    <property type="match status" value="1"/>
</dbReference>
<comment type="catalytic activity">
    <reaction evidence="9">
        <text>RNA(n+1) + phosphate = RNA(n) + a ribonucleoside 5'-diphosphate</text>
        <dbReference type="Rhea" id="RHEA:22096"/>
        <dbReference type="Rhea" id="RHEA-COMP:14527"/>
        <dbReference type="Rhea" id="RHEA-COMP:17342"/>
        <dbReference type="ChEBI" id="CHEBI:43474"/>
        <dbReference type="ChEBI" id="CHEBI:57930"/>
        <dbReference type="ChEBI" id="CHEBI:140395"/>
        <dbReference type="EC" id="2.7.7.8"/>
    </reaction>
</comment>
<dbReference type="InterPro" id="IPR020568">
    <property type="entry name" value="Ribosomal_Su5_D2-typ_SF"/>
</dbReference>
<dbReference type="NCBIfam" id="TIGR03591">
    <property type="entry name" value="polynuc_phos"/>
    <property type="match status" value="1"/>
</dbReference>
<dbReference type="Gene3D" id="2.40.50.140">
    <property type="entry name" value="Nucleic acid-binding proteins"/>
    <property type="match status" value="1"/>
</dbReference>
<dbReference type="SUPFAM" id="SSF54211">
    <property type="entry name" value="Ribosomal protein S5 domain 2-like"/>
    <property type="match status" value="2"/>
</dbReference>
<dbReference type="InterPro" id="IPR036612">
    <property type="entry name" value="KH_dom_type_1_sf"/>
</dbReference>
<dbReference type="SUPFAM" id="SSF50249">
    <property type="entry name" value="Nucleic acid-binding proteins"/>
    <property type="match status" value="1"/>
</dbReference>
<keyword evidence="12" id="KW-1185">Reference proteome</keyword>
<dbReference type="SUPFAM" id="SSF46915">
    <property type="entry name" value="Polynucleotide phosphorylase/guanosine pentaphosphate synthase (PNPase/GPSI), domain 3"/>
    <property type="match status" value="1"/>
</dbReference>
<proteinExistence type="inferred from homology"/>
<keyword evidence="3 9" id="KW-0963">Cytoplasm</keyword>
<dbReference type="InterPro" id="IPR015848">
    <property type="entry name" value="PNPase_PH_RNA-bd_bac/org-type"/>
</dbReference>
<dbReference type="RefSeq" id="WP_013276026.1">
    <property type="nucleotide sequence ID" value="NC_014377.1"/>
</dbReference>
<dbReference type="GO" id="GO:0003723">
    <property type="term" value="F:RNA binding"/>
    <property type="evidence" value="ECO:0007669"/>
    <property type="project" value="UniProtKB-UniRule"/>
</dbReference>
<dbReference type="GO" id="GO:0006396">
    <property type="term" value="P:RNA processing"/>
    <property type="evidence" value="ECO:0007669"/>
    <property type="project" value="InterPro"/>
</dbReference>
<dbReference type="Pfam" id="PF03725">
    <property type="entry name" value="RNase_PH_C"/>
    <property type="match status" value="2"/>
</dbReference>
<dbReference type="STRING" id="555079.Toce_1231"/>
<dbReference type="InterPro" id="IPR036456">
    <property type="entry name" value="PNPase_PH_RNA-bd_sf"/>
</dbReference>
<dbReference type="FunFam" id="3.30.230.70:FF:000002">
    <property type="entry name" value="Polyribonucleotide nucleotidyltransferase"/>
    <property type="match status" value="1"/>
</dbReference>
<comment type="similarity">
    <text evidence="2 9">Belongs to the polyribonucleotide nucleotidyltransferase family.</text>
</comment>
<dbReference type="GO" id="GO:0000175">
    <property type="term" value="F:3'-5'-RNA exonuclease activity"/>
    <property type="evidence" value="ECO:0007669"/>
    <property type="project" value="TreeGrafter"/>
</dbReference>
<keyword evidence="7 9" id="KW-0460">Magnesium</keyword>
<dbReference type="FunFam" id="3.30.230.70:FF:000001">
    <property type="entry name" value="Polyribonucleotide nucleotidyltransferase"/>
    <property type="match status" value="1"/>
</dbReference>
<dbReference type="Gene3D" id="3.30.230.70">
    <property type="entry name" value="GHMP Kinase, N-terminal domain"/>
    <property type="match status" value="2"/>
</dbReference>
<dbReference type="CDD" id="cd11364">
    <property type="entry name" value="RNase_PH_PNPase_2"/>
    <property type="match status" value="1"/>
</dbReference>
<evidence type="ECO:0000256" key="9">
    <source>
        <dbReference type="HAMAP-Rule" id="MF_01595"/>
    </source>
</evidence>
<dbReference type="eggNOG" id="COG1185">
    <property type="taxonomic scope" value="Bacteria"/>
</dbReference>
<dbReference type="Proteomes" id="UP000000272">
    <property type="component" value="Chromosome"/>
</dbReference>
<dbReference type="PIRSF" id="PIRSF005499">
    <property type="entry name" value="PNPase"/>
    <property type="match status" value="1"/>
</dbReference>
<dbReference type="HOGENOM" id="CLU_004217_2_2_9"/>
<keyword evidence="5 9" id="KW-0548">Nucleotidyltransferase</keyword>
<keyword evidence="6 9" id="KW-0479">Metal-binding</keyword>
<dbReference type="OrthoDB" id="9804305at2"/>
<name>D9S3L0_THEOJ</name>
<dbReference type="InterPro" id="IPR027408">
    <property type="entry name" value="PNPase/RNase_PH_dom_sf"/>
</dbReference>
<dbReference type="InterPro" id="IPR012340">
    <property type="entry name" value="NA-bd_OB-fold"/>
</dbReference>
<dbReference type="InterPro" id="IPR012162">
    <property type="entry name" value="PNPase"/>
</dbReference>
<evidence type="ECO:0000259" key="10">
    <source>
        <dbReference type="PROSITE" id="PS50126"/>
    </source>
</evidence>
<dbReference type="InterPro" id="IPR003029">
    <property type="entry name" value="S1_domain"/>
</dbReference>
<dbReference type="Pfam" id="PF00575">
    <property type="entry name" value="S1"/>
    <property type="match status" value="1"/>
</dbReference>
<gene>
    <name evidence="9" type="primary">pnp</name>
    <name evidence="11" type="ordered locus">Toce_1231</name>
</gene>
<evidence type="ECO:0000313" key="11">
    <source>
        <dbReference type="EMBL" id="ADL07987.1"/>
    </source>
</evidence>
<accession>D9S3L0</accession>
<dbReference type="GO" id="GO:0005829">
    <property type="term" value="C:cytosol"/>
    <property type="evidence" value="ECO:0007669"/>
    <property type="project" value="TreeGrafter"/>
</dbReference>
<dbReference type="CDD" id="cd04472">
    <property type="entry name" value="S1_PNPase"/>
    <property type="match status" value="1"/>
</dbReference>
<dbReference type="SUPFAM" id="SSF55666">
    <property type="entry name" value="Ribonuclease PH domain 2-like"/>
    <property type="match status" value="2"/>
</dbReference>
<dbReference type="PANTHER" id="PTHR11252:SF0">
    <property type="entry name" value="POLYRIBONUCLEOTIDE NUCLEOTIDYLTRANSFERASE 1, MITOCHONDRIAL"/>
    <property type="match status" value="1"/>
</dbReference>
<feature type="domain" description="S1 motif" evidence="10">
    <location>
        <begin position="618"/>
        <end position="686"/>
    </location>
</feature>
<evidence type="ECO:0000256" key="2">
    <source>
        <dbReference type="ARBA" id="ARBA00007404"/>
    </source>
</evidence>
<dbReference type="GO" id="GO:0000287">
    <property type="term" value="F:magnesium ion binding"/>
    <property type="evidence" value="ECO:0007669"/>
    <property type="project" value="UniProtKB-UniRule"/>
</dbReference>
<evidence type="ECO:0000256" key="8">
    <source>
        <dbReference type="ARBA" id="ARBA00022884"/>
    </source>
</evidence>
<dbReference type="KEGG" id="toc:Toce_1231"/>
<dbReference type="SUPFAM" id="SSF54791">
    <property type="entry name" value="Eukaryotic type KH-domain (KH-domain type I)"/>
    <property type="match status" value="1"/>
</dbReference>
<feature type="binding site" evidence="9">
    <location>
        <position position="488"/>
    </location>
    <ligand>
        <name>Mg(2+)</name>
        <dbReference type="ChEBI" id="CHEBI:18420"/>
    </ligand>
</feature>
<evidence type="ECO:0000313" key="12">
    <source>
        <dbReference type="Proteomes" id="UP000000272"/>
    </source>
</evidence>
<dbReference type="NCBIfam" id="NF008805">
    <property type="entry name" value="PRK11824.1"/>
    <property type="match status" value="1"/>
</dbReference>
<evidence type="ECO:0000256" key="7">
    <source>
        <dbReference type="ARBA" id="ARBA00022842"/>
    </source>
</evidence>
<dbReference type="InterPro" id="IPR036345">
    <property type="entry name" value="ExoRNase_PH_dom2_sf"/>
</dbReference>
<evidence type="ECO:0000256" key="3">
    <source>
        <dbReference type="ARBA" id="ARBA00022490"/>
    </source>
</evidence>
<evidence type="ECO:0000256" key="6">
    <source>
        <dbReference type="ARBA" id="ARBA00022723"/>
    </source>
</evidence>
<dbReference type="Gene3D" id="3.30.1370.10">
    <property type="entry name" value="K Homology domain, type 1"/>
    <property type="match status" value="1"/>
</dbReference>
<dbReference type="InterPro" id="IPR001247">
    <property type="entry name" value="ExoRNase_PH_dom1"/>
</dbReference>
<dbReference type="Pfam" id="PF01138">
    <property type="entry name" value="RNase_PH"/>
    <property type="match status" value="2"/>
</dbReference>
<dbReference type="InterPro" id="IPR004087">
    <property type="entry name" value="KH_dom"/>
</dbReference>
<dbReference type="EMBL" id="CP002131">
    <property type="protein sequence ID" value="ADL07987.1"/>
    <property type="molecule type" value="Genomic_DNA"/>
</dbReference>
<comment type="cofactor">
    <cofactor evidence="9">
        <name>Mg(2+)</name>
        <dbReference type="ChEBI" id="CHEBI:18420"/>
    </cofactor>
</comment>
<evidence type="ECO:0000256" key="1">
    <source>
        <dbReference type="ARBA" id="ARBA00004496"/>
    </source>
</evidence>
<keyword evidence="8 9" id="KW-0694">RNA-binding</keyword>
<dbReference type="FunFam" id="2.40.50.140:FF:000023">
    <property type="entry name" value="Polyribonucleotide nucleotidyltransferase"/>
    <property type="match status" value="1"/>
</dbReference>
<dbReference type="InterPro" id="IPR004088">
    <property type="entry name" value="KH_dom_type_1"/>
</dbReference>
<evidence type="ECO:0000256" key="5">
    <source>
        <dbReference type="ARBA" id="ARBA00022695"/>
    </source>
</evidence>
<dbReference type="HAMAP" id="MF_01595">
    <property type="entry name" value="PNPase"/>
    <property type="match status" value="1"/>
</dbReference>
<dbReference type="GO" id="GO:0004654">
    <property type="term" value="F:polyribonucleotide nucleotidyltransferase activity"/>
    <property type="evidence" value="ECO:0007669"/>
    <property type="project" value="UniProtKB-UniRule"/>
</dbReference>
<feature type="binding site" evidence="9">
    <location>
        <position position="482"/>
    </location>
    <ligand>
        <name>Mg(2+)</name>
        <dbReference type="ChEBI" id="CHEBI:18420"/>
    </ligand>
</feature>
<dbReference type="InterPro" id="IPR015847">
    <property type="entry name" value="ExoRNase_PH_dom2"/>
</dbReference>
<dbReference type="PROSITE" id="PS50084">
    <property type="entry name" value="KH_TYPE_1"/>
    <property type="match status" value="1"/>
</dbReference>
<organism evidence="11 12">
    <name type="scientific">Thermosediminibacter oceani (strain ATCC BAA-1034 / DSM 16646 / JW/IW-1228P)</name>
    <dbReference type="NCBI Taxonomy" id="555079"/>
    <lineage>
        <taxon>Bacteria</taxon>
        <taxon>Bacillati</taxon>
        <taxon>Bacillota</taxon>
        <taxon>Clostridia</taxon>
        <taxon>Thermosediminibacterales</taxon>
        <taxon>Thermosediminibacteraceae</taxon>
        <taxon>Thermosediminibacter</taxon>
    </lineage>
</organism>